<evidence type="ECO:0000259" key="9">
    <source>
        <dbReference type="Pfam" id="PF02897"/>
    </source>
</evidence>
<accession>A0AAJ7TKK7</accession>
<feature type="domain" description="Peptidase S9 prolyl oligopeptidase catalytic" evidence="8">
    <location>
        <begin position="502"/>
        <end position="680"/>
    </location>
</feature>
<dbReference type="InterPro" id="IPR051543">
    <property type="entry name" value="Serine_Peptidase_S9A"/>
</dbReference>
<feature type="compositionally biased region" description="Basic and acidic residues" evidence="7">
    <location>
        <begin position="437"/>
        <end position="449"/>
    </location>
</feature>
<evidence type="ECO:0000313" key="11">
    <source>
        <dbReference type="RefSeq" id="XP_032819594.1"/>
    </source>
</evidence>
<evidence type="ECO:0000256" key="5">
    <source>
        <dbReference type="ARBA" id="ARBA00045448"/>
    </source>
</evidence>
<comment type="similarity">
    <text evidence="1 6">Belongs to the peptidase S9A family.</text>
</comment>
<keyword evidence="4 6" id="KW-0720">Serine protease</keyword>
<dbReference type="GO" id="GO:0004252">
    <property type="term" value="F:serine-type endopeptidase activity"/>
    <property type="evidence" value="ECO:0007669"/>
    <property type="project" value="UniProtKB-UniRule"/>
</dbReference>
<evidence type="ECO:0000259" key="8">
    <source>
        <dbReference type="Pfam" id="PF00326"/>
    </source>
</evidence>
<organism evidence="10 11">
    <name type="scientific">Petromyzon marinus</name>
    <name type="common">Sea lamprey</name>
    <dbReference type="NCBI Taxonomy" id="7757"/>
    <lineage>
        <taxon>Eukaryota</taxon>
        <taxon>Metazoa</taxon>
        <taxon>Chordata</taxon>
        <taxon>Craniata</taxon>
        <taxon>Vertebrata</taxon>
        <taxon>Cyclostomata</taxon>
        <taxon>Hyperoartia</taxon>
        <taxon>Petromyzontiformes</taxon>
        <taxon>Petromyzontidae</taxon>
        <taxon>Petromyzon</taxon>
    </lineage>
</organism>
<evidence type="ECO:0000256" key="3">
    <source>
        <dbReference type="ARBA" id="ARBA00022801"/>
    </source>
</evidence>
<evidence type="ECO:0000256" key="4">
    <source>
        <dbReference type="ARBA" id="ARBA00022825"/>
    </source>
</evidence>
<dbReference type="InterPro" id="IPR029058">
    <property type="entry name" value="AB_hydrolase_fold"/>
</dbReference>
<dbReference type="GO" id="GO:0005856">
    <property type="term" value="C:cytoskeleton"/>
    <property type="evidence" value="ECO:0007669"/>
    <property type="project" value="TreeGrafter"/>
</dbReference>
<dbReference type="PANTHER" id="PTHR11757:SF19">
    <property type="entry name" value="PROLYL ENDOPEPTIDASE-LIKE"/>
    <property type="match status" value="1"/>
</dbReference>
<evidence type="ECO:0000256" key="1">
    <source>
        <dbReference type="ARBA" id="ARBA00005228"/>
    </source>
</evidence>
<keyword evidence="2 6" id="KW-0645">Protease</keyword>
<proteinExistence type="inferred from homology"/>
<dbReference type="PANTHER" id="PTHR11757">
    <property type="entry name" value="PROTEASE FAMILY S9A OLIGOPEPTIDASE"/>
    <property type="match status" value="1"/>
</dbReference>
<feature type="domain" description="Peptidase S9A N-terminal" evidence="9">
    <location>
        <begin position="98"/>
        <end position="338"/>
    </location>
</feature>
<keyword evidence="3 6" id="KW-0378">Hydrolase</keyword>
<dbReference type="KEGG" id="pmrn:116947694"/>
<dbReference type="Pfam" id="PF00326">
    <property type="entry name" value="Peptidase_S9"/>
    <property type="match status" value="1"/>
</dbReference>
<sequence>MVPPLHVARATSPALRLLLGGGGGGFLGRALSAAADSPPQEYAALLESEARNCERAFDRDRSRRIRQKLQDAYARFTTGHDDATVVGDHVYYEVQGRVCRRELRAASRVGAGPEELLVDLDRAPPGATSRDARLRGLRVSPGRSRLALTVSRGGSAALACLVLALPGPGRAGRRRRLRSPGAPLLCCLPSVTAVEWATDSVLYYTEAAEQLIPRAVCALQLGDAGAATHRLFQERDDSCFVGLARTRDGRFVTVNRSWRGHGSEVLLLDTAAPLRPPRVVQERAPGLTYHVERAGGRLHVLAALAESDEYQVLRASESAPGREGWRPLWRPPRGTRLLDVDFLDSCLVASLTAERGALALSVVPYDRPDRTATVQLAPWACVLEPDASPGRDAERGPEEFGFRLSSPVLPGERRVLDVASGRVRGDAGDGDPGGDATAERDAERSVERDGYSVRRLHAVSQDGTAVPLTVLHSRDPPGGDLSGRPLLAHVYGAYGVDVAMGFRPELRVLADAGWVLAFCHVRGGGERGRWWHAAGRGAHKRAGLHDLRSCLAELHARGLSRPGLTALAASSAGAVLAGALCNESPGLVRAVVLQAPFLDVLGTMRRPELPLTPQERGEWGDPLSDAAALRHITSYCPYTNVRPQAYPAMYISCSLGDRLVPAAGVLRYVSRLRQAMAEYRASRPPLAGAEAATEPPLVVSVHEGGSHCGPGDLDGHVREVRTRFLKRRRYARPCTVKTVILSGVKSAFSRIAVRPVNLWPHTIQCGVCAWVQIC</sequence>
<dbReference type="Pfam" id="PF02897">
    <property type="entry name" value="Peptidase_S9_N"/>
    <property type="match status" value="1"/>
</dbReference>
<dbReference type="GO" id="GO:0006508">
    <property type="term" value="P:proteolysis"/>
    <property type="evidence" value="ECO:0007669"/>
    <property type="project" value="UniProtKB-KW"/>
</dbReference>
<keyword evidence="10" id="KW-1185">Reference proteome</keyword>
<gene>
    <name evidence="11" type="primary">PREPL</name>
</gene>
<dbReference type="Gene3D" id="3.40.50.1820">
    <property type="entry name" value="alpha/beta hydrolase"/>
    <property type="match status" value="1"/>
</dbReference>
<dbReference type="AlphaFoldDB" id="A0AAJ7TKK7"/>
<evidence type="ECO:0000256" key="7">
    <source>
        <dbReference type="SAM" id="MobiDB-lite"/>
    </source>
</evidence>
<dbReference type="EC" id="3.4.21.-" evidence="6"/>
<feature type="region of interest" description="Disordered" evidence="7">
    <location>
        <begin position="420"/>
        <end position="449"/>
    </location>
</feature>
<dbReference type="InterPro" id="IPR023302">
    <property type="entry name" value="Pept_S9A_N"/>
</dbReference>
<comment type="function">
    <text evidence="5">Serine peptidase whose precise substrate specificity remains unclear. Does not cleave peptides after a arginine or lysine residue. Regulates trans-Golgi network morphology and sorting by regulating the membrane binding of the AP-1 complex. May play a role in the regulation of synaptic vesicle exocytosis.</text>
</comment>
<dbReference type="RefSeq" id="XP_032819594.1">
    <property type="nucleotide sequence ID" value="XM_032963703.1"/>
</dbReference>
<dbReference type="Proteomes" id="UP001318040">
    <property type="component" value="Chromosome 31"/>
</dbReference>
<evidence type="ECO:0000256" key="6">
    <source>
        <dbReference type="RuleBase" id="RU368024"/>
    </source>
</evidence>
<evidence type="ECO:0000256" key="2">
    <source>
        <dbReference type="ARBA" id="ARBA00022670"/>
    </source>
</evidence>
<protein>
    <recommendedName>
        <fullName evidence="6">Prolyl endopeptidase</fullName>
        <ecNumber evidence="6">3.4.21.-</ecNumber>
    </recommendedName>
</protein>
<dbReference type="GO" id="GO:0005794">
    <property type="term" value="C:Golgi apparatus"/>
    <property type="evidence" value="ECO:0007669"/>
    <property type="project" value="TreeGrafter"/>
</dbReference>
<dbReference type="SUPFAM" id="SSF53474">
    <property type="entry name" value="alpha/beta-Hydrolases"/>
    <property type="match status" value="1"/>
</dbReference>
<name>A0AAJ7TKK7_PETMA</name>
<dbReference type="InterPro" id="IPR001375">
    <property type="entry name" value="Peptidase_S9_cat"/>
</dbReference>
<reference evidence="11" key="1">
    <citation type="submission" date="2025-08" db="UniProtKB">
        <authorList>
            <consortium name="RefSeq"/>
        </authorList>
    </citation>
    <scope>IDENTIFICATION</scope>
    <source>
        <tissue evidence="11">Sperm</tissue>
    </source>
</reference>
<dbReference type="PRINTS" id="PR00862">
    <property type="entry name" value="PROLIGOPTASE"/>
</dbReference>
<evidence type="ECO:0000313" key="10">
    <source>
        <dbReference type="Proteomes" id="UP001318040"/>
    </source>
</evidence>
<dbReference type="Gene3D" id="2.130.10.120">
    <property type="entry name" value="Prolyl oligopeptidase, N-terminal domain"/>
    <property type="match status" value="1"/>
</dbReference>
<dbReference type="InterPro" id="IPR002470">
    <property type="entry name" value="Peptidase_S9A"/>
</dbReference>
<dbReference type="SUPFAM" id="SSF50993">
    <property type="entry name" value="Peptidase/esterase 'gauge' domain"/>
    <property type="match status" value="1"/>
</dbReference>
<dbReference type="CTD" id="9581"/>
<dbReference type="FunFam" id="3.40.50.1820:FF:000050">
    <property type="entry name" value="prolyl endopeptidase-like isoform X2"/>
    <property type="match status" value="1"/>
</dbReference>